<dbReference type="InterPro" id="IPR002734">
    <property type="entry name" value="RibDG_C"/>
</dbReference>
<evidence type="ECO:0000313" key="2">
    <source>
        <dbReference type="EMBL" id="KIH96624.1"/>
    </source>
</evidence>
<protein>
    <submittedName>
        <fullName evidence="2">Deaminase/reductase</fullName>
    </submittedName>
</protein>
<dbReference type="GO" id="GO:0009231">
    <property type="term" value="P:riboflavin biosynthetic process"/>
    <property type="evidence" value="ECO:0007669"/>
    <property type="project" value="InterPro"/>
</dbReference>
<keyword evidence="3" id="KW-1185">Reference proteome</keyword>
<dbReference type="OrthoDB" id="7342392at2"/>
<dbReference type="PANTHER" id="PTHR38011:SF2">
    <property type="entry name" value="BIFUNCTIONAL DEAMINASE-REDUCTASE DOMAIN PROTEIN"/>
    <property type="match status" value="1"/>
</dbReference>
<evidence type="ECO:0000313" key="3">
    <source>
        <dbReference type="Proteomes" id="UP000031675"/>
    </source>
</evidence>
<dbReference type="PANTHER" id="PTHR38011">
    <property type="entry name" value="DIHYDROFOLATE REDUCTASE FAMILY PROTEIN (AFU_ORTHOLOGUE AFUA_8G06820)"/>
    <property type="match status" value="1"/>
</dbReference>
<dbReference type="InterPro" id="IPR050765">
    <property type="entry name" value="Riboflavin_Biosynth_HTPR"/>
</dbReference>
<dbReference type="GO" id="GO:0008703">
    <property type="term" value="F:5-amino-6-(5-phosphoribosylamino)uracil reductase activity"/>
    <property type="evidence" value="ECO:0007669"/>
    <property type="project" value="InterPro"/>
</dbReference>
<dbReference type="InterPro" id="IPR024072">
    <property type="entry name" value="DHFR-like_dom_sf"/>
</dbReference>
<gene>
    <name evidence="2" type="ORF">LP52_23980</name>
</gene>
<name>A0A0C2FBZ9_9ACTN</name>
<proteinExistence type="predicted"/>
<dbReference type="STRING" id="183763.LP52_23980"/>
<dbReference type="AlphaFoldDB" id="A0A0C2FBZ9"/>
<sequence length="198" mass="21572">MRIVLTDFMSLDGVVQAPGGAEEDTDGGFAHGGWSGPYFDTEAMSAFIDGGMENAEALLFGRRTWRVMADAWPARAGDDPFADRMNALPKHVASRTLAPADMEWNSTLLPADDVFGAVDRLRKEGEGDIHVWGSSDFARQLVAHDLVDEYRMMIEPVLLGGGKRIFPEDGRARPLRLVSTRTASTGVLLCVYRPDSAG</sequence>
<organism evidence="2 3">
    <name type="scientific">Streptomonospora alba</name>
    <dbReference type="NCBI Taxonomy" id="183763"/>
    <lineage>
        <taxon>Bacteria</taxon>
        <taxon>Bacillati</taxon>
        <taxon>Actinomycetota</taxon>
        <taxon>Actinomycetes</taxon>
        <taxon>Streptosporangiales</taxon>
        <taxon>Nocardiopsidaceae</taxon>
        <taxon>Streptomonospora</taxon>
    </lineage>
</organism>
<dbReference type="EMBL" id="JROO01000055">
    <property type="protein sequence ID" value="KIH96624.1"/>
    <property type="molecule type" value="Genomic_DNA"/>
</dbReference>
<accession>A0A0C2FBZ9</accession>
<reference evidence="3" key="1">
    <citation type="journal article" date="2015" name="Chem. Biol.">
        <title>Structure, bioactivity, and resistance mechanism of streptomonomicin, an unusual lasso Peptide from an understudied halophilic actinomycete.</title>
        <authorList>
            <person name="Metelev M."/>
            <person name="Tietz J.I."/>
            <person name="Melby J.O."/>
            <person name="Blair P.M."/>
            <person name="Zhu L."/>
            <person name="Livnat I."/>
            <person name="Severinov K."/>
            <person name="Mitchell D.A."/>
        </authorList>
    </citation>
    <scope>NUCLEOTIDE SEQUENCE [LARGE SCALE GENOMIC DNA]</scope>
    <source>
        <strain evidence="3">YIM 90003</strain>
    </source>
</reference>
<dbReference type="Proteomes" id="UP000031675">
    <property type="component" value="Unassembled WGS sequence"/>
</dbReference>
<feature type="domain" description="Bacterial bifunctional deaminase-reductase C-terminal" evidence="1">
    <location>
        <begin position="3"/>
        <end position="189"/>
    </location>
</feature>
<dbReference type="RefSeq" id="WP_040276667.1">
    <property type="nucleotide sequence ID" value="NZ_JROO01000055.1"/>
</dbReference>
<dbReference type="Gene3D" id="3.40.430.10">
    <property type="entry name" value="Dihydrofolate Reductase, subunit A"/>
    <property type="match status" value="1"/>
</dbReference>
<dbReference type="Pfam" id="PF01872">
    <property type="entry name" value="RibD_C"/>
    <property type="match status" value="1"/>
</dbReference>
<comment type="caution">
    <text evidence="2">The sequence shown here is derived from an EMBL/GenBank/DDBJ whole genome shotgun (WGS) entry which is preliminary data.</text>
</comment>
<evidence type="ECO:0000259" key="1">
    <source>
        <dbReference type="Pfam" id="PF01872"/>
    </source>
</evidence>
<dbReference type="SUPFAM" id="SSF53597">
    <property type="entry name" value="Dihydrofolate reductase-like"/>
    <property type="match status" value="1"/>
</dbReference>